<evidence type="ECO:0000259" key="1">
    <source>
        <dbReference type="Pfam" id="PF12680"/>
    </source>
</evidence>
<feature type="domain" description="SnoaL-like" evidence="1">
    <location>
        <begin position="30"/>
        <end position="91"/>
    </location>
</feature>
<comment type="caution">
    <text evidence="2">The sequence shown here is derived from an EMBL/GenBank/DDBJ whole genome shotgun (WGS) entry which is preliminary data.</text>
</comment>
<name>A0ABS7UDX9_9ACTN</name>
<dbReference type="Pfam" id="PF12680">
    <property type="entry name" value="SnoaL_2"/>
    <property type="match status" value="1"/>
</dbReference>
<organism evidence="2 3">
    <name type="scientific">Nocardioides mangrovi</name>
    <dbReference type="NCBI Taxonomy" id="2874580"/>
    <lineage>
        <taxon>Bacteria</taxon>
        <taxon>Bacillati</taxon>
        <taxon>Actinomycetota</taxon>
        <taxon>Actinomycetes</taxon>
        <taxon>Propionibacteriales</taxon>
        <taxon>Nocardioidaceae</taxon>
        <taxon>Nocardioides</taxon>
    </lineage>
</organism>
<dbReference type="EMBL" id="JAIQZJ010000007">
    <property type="protein sequence ID" value="MBZ5739194.1"/>
    <property type="molecule type" value="Genomic_DNA"/>
</dbReference>
<dbReference type="InterPro" id="IPR037401">
    <property type="entry name" value="SnoaL-like"/>
</dbReference>
<dbReference type="Proteomes" id="UP000780875">
    <property type="component" value="Unassembled WGS sequence"/>
</dbReference>
<protein>
    <submittedName>
        <fullName evidence="2">Nuclear transport factor 2 family protein</fullName>
    </submittedName>
</protein>
<dbReference type="RefSeq" id="WP_224123565.1">
    <property type="nucleotide sequence ID" value="NZ_JAIQZJ010000007.1"/>
</dbReference>
<proteinExistence type="predicted"/>
<accession>A0ABS7UDX9</accession>
<dbReference type="Gene3D" id="3.10.450.50">
    <property type="match status" value="1"/>
</dbReference>
<dbReference type="InterPro" id="IPR032710">
    <property type="entry name" value="NTF2-like_dom_sf"/>
</dbReference>
<evidence type="ECO:0000313" key="2">
    <source>
        <dbReference type="EMBL" id="MBZ5739194.1"/>
    </source>
</evidence>
<reference evidence="2 3" key="1">
    <citation type="submission" date="2021-09" db="EMBL/GenBank/DDBJ databases">
        <title>Whole genome sequence of Nocardioides sp. GBK3QG-3.</title>
        <authorList>
            <person name="Tuo L."/>
        </authorList>
    </citation>
    <scope>NUCLEOTIDE SEQUENCE [LARGE SCALE GENOMIC DNA]</scope>
    <source>
        <strain evidence="2 3">GBK3QG-3</strain>
    </source>
</reference>
<dbReference type="SUPFAM" id="SSF54427">
    <property type="entry name" value="NTF2-like"/>
    <property type="match status" value="1"/>
</dbReference>
<keyword evidence="3" id="KW-1185">Reference proteome</keyword>
<sequence length="172" mass="19604">MTTTQTAPATWSRAELESAFAHYQAEVEKACASRDWDLFAALFTEDATYLEHAYGRFEGRAAIREWIVSTMTTFPGSEMPHFPIDWYLVDEERGRIVCEVWNDLHDLGDGVRHGASNLTILTYAGDNRWSCEEDVYNPATFLRAVRRWSKLAREQGRLSAEGEAWMAAFGAR</sequence>
<evidence type="ECO:0000313" key="3">
    <source>
        <dbReference type="Proteomes" id="UP000780875"/>
    </source>
</evidence>
<gene>
    <name evidence="2" type="ORF">K8U61_13555</name>
</gene>